<dbReference type="InterPro" id="IPR000111">
    <property type="entry name" value="Glyco_hydro_27/36_CS"/>
</dbReference>
<evidence type="ECO:0000256" key="1">
    <source>
        <dbReference type="ARBA" id="ARBA00009743"/>
    </source>
</evidence>
<dbReference type="InterPro" id="IPR013785">
    <property type="entry name" value="Aldolase_TIM"/>
</dbReference>
<dbReference type="AlphaFoldDB" id="A0A0N1IH97"/>
<dbReference type="PROSITE" id="PS00512">
    <property type="entry name" value="ALPHA_GALACTOSIDASE"/>
    <property type="match status" value="1"/>
</dbReference>
<dbReference type="InterPro" id="IPR002241">
    <property type="entry name" value="Glyco_hydro_27"/>
</dbReference>
<proteinExistence type="inferred from homology"/>
<sequence length="90" mass="10650">MGWMSWGYYMCGDNCLDNPQKCLDEELILSVADSFYNDGYQEAGYEYIVIDDCWSERERSSDGRLVPDKNRFPNGMKYISDYVSKLFYDY</sequence>
<dbReference type="GO" id="GO:0005737">
    <property type="term" value="C:cytoplasm"/>
    <property type="evidence" value="ECO:0007669"/>
    <property type="project" value="TreeGrafter"/>
</dbReference>
<dbReference type="EMBL" id="KQ460618">
    <property type="protein sequence ID" value="KPJ13530.1"/>
    <property type="molecule type" value="Genomic_DNA"/>
</dbReference>
<dbReference type="Gene3D" id="3.20.20.70">
    <property type="entry name" value="Aldolase class I"/>
    <property type="match status" value="1"/>
</dbReference>
<dbReference type="InterPro" id="IPR017853">
    <property type="entry name" value="GH"/>
</dbReference>
<reference evidence="4 5" key="1">
    <citation type="journal article" date="2015" name="Nat. Commun.">
        <title>Outbred genome sequencing and CRISPR/Cas9 gene editing in butterflies.</title>
        <authorList>
            <person name="Li X."/>
            <person name="Fan D."/>
            <person name="Zhang W."/>
            <person name="Liu G."/>
            <person name="Zhang L."/>
            <person name="Zhao L."/>
            <person name="Fang X."/>
            <person name="Chen L."/>
            <person name="Dong Y."/>
            <person name="Chen Y."/>
            <person name="Ding Y."/>
            <person name="Zhao R."/>
            <person name="Feng M."/>
            <person name="Zhu Y."/>
            <person name="Feng Y."/>
            <person name="Jiang X."/>
            <person name="Zhu D."/>
            <person name="Xiang H."/>
            <person name="Feng X."/>
            <person name="Li S."/>
            <person name="Wang J."/>
            <person name="Zhang G."/>
            <person name="Kronforst M.R."/>
            <person name="Wang W."/>
        </authorList>
    </citation>
    <scope>NUCLEOTIDE SEQUENCE [LARGE SCALE GENOMIC DNA]</scope>
    <source>
        <strain evidence="4">Ya'a_city_454_Pm</strain>
        <tissue evidence="4">Whole body</tissue>
    </source>
</reference>
<dbReference type="PANTHER" id="PTHR11452">
    <property type="entry name" value="ALPHA-GALACTOSIDASE/ALPHA-N-ACETYLGALACTOSAMINIDASE"/>
    <property type="match status" value="1"/>
</dbReference>
<dbReference type="PANTHER" id="PTHR11452:SF83">
    <property type="entry name" value="ALPHA-GALACTOSIDASE"/>
    <property type="match status" value="1"/>
</dbReference>
<gene>
    <name evidence="4" type="ORF">RR48_01131</name>
</gene>
<protein>
    <submittedName>
        <fullName evidence="4">Alpha-N-acetylgalactosaminidase</fullName>
    </submittedName>
</protein>
<dbReference type="Pfam" id="PF16499">
    <property type="entry name" value="Melibiase_2"/>
    <property type="match status" value="1"/>
</dbReference>
<dbReference type="GO" id="GO:0009311">
    <property type="term" value="P:oligosaccharide metabolic process"/>
    <property type="evidence" value="ECO:0007669"/>
    <property type="project" value="TreeGrafter"/>
</dbReference>
<keyword evidence="3" id="KW-0326">Glycosidase</keyword>
<evidence type="ECO:0000256" key="2">
    <source>
        <dbReference type="ARBA" id="ARBA00022801"/>
    </source>
</evidence>
<dbReference type="STRING" id="76193.A0A0N1IH97"/>
<name>A0A0N1IH97_PAPMA</name>
<dbReference type="GO" id="GO:0004557">
    <property type="term" value="F:alpha-galactosidase activity"/>
    <property type="evidence" value="ECO:0007669"/>
    <property type="project" value="TreeGrafter"/>
</dbReference>
<dbReference type="InParanoid" id="A0A0N1IH97"/>
<comment type="similarity">
    <text evidence="1">Belongs to the glycosyl hydrolase 27 family.</text>
</comment>
<keyword evidence="5" id="KW-1185">Reference proteome</keyword>
<keyword evidence="2" id="KW-0378">Hydrolase</keyword>
<accession>A0A0N1IH97</accession>
<evidence type="ECO:0000256" key="3">
    <source>
        <dbReference type="ARBA" id="ARBA00023295"/>
    </source>
</evidence>
<dbReference type="Proteomes" id="UP000053240">
    <property type="component" value="Unassembled WGS sequence"/>
</dbReference>
<dbReference type="GO" id="GO:0016139">
    <property type="term" value="P:glycoside catabolic process"/>
    <property type="evidence" value="ECO:0007669"/>
    <property type="project" value="TreeGrafter"/>
</dbReference>
<organism evidence="4 5">
    <name type="scientific">Papilio machaon</name>
    <name type="common">Old World swallowtail butterfly</name>
    <dbReference type="NCBI Taxonomy" id="76193"/>
    <lineage>
        <taxon>Eukaryota</taxon>
        <taxon>Metazoa</taxon>
        <taxon>Ecdysozoa</taxon>
        <taxon>Arthropoda</taxon>
        <taxon>Hexapoda</taxon>
        <taxon>Insecta</taxon>
        <taxon>Pterygota</taxon>
        <taxon>Neoptera</taxon>
        <taxon>Endopterygota</taxon>
        <taxon>Lepidoptera</taxon>
        <taxon>Glossata</taxon>
        <taxon>Ditrysia</taxon>
        <taxon>Papilionoidea</taxon>
        <taxon>Papilionidae</taxon>
        <taxon>Papilioninae</taxon>
        <taxon>Papilio</taxon>
    </lineage>
</organism>
<evidence type="ECO:0000313" key="5">
    <source>
        <dbReference type="Proteomes" id="UP000053240"/>
    </source>
</evidence>
<dbReference type="SUPFAM" id="SSF51445">
    <property type="entry name" value="(Trans)glycosidases"/>
    <property type="match status" value="1"/>
</dbReference>
<evidence type="ECO:0000313" key="4">
    <source>
        <dbReference type="EMBL" id="KPJ13530.1"/>
    </source>
</evidence>